<dbReference type="Gene3D" id="3.20.20.210">
    <property type="match status" value="1"/>
</dbReference>
<dbReference type="GO" id="GO:0006779">
    <property type="term" value="P:porphyrin-containing compound biosynthetic process"/>
    <property type="evidence" value="ECO:0007669"/>
    <property type="project" value="InterPro"/>
</dbReference>
<name>X1J3E5_9ZZZZ</name>
<dbReference type="InterPro" id="IPR038071">
    <property type="entry name" value="UROD/MetE-like_sf"/>
</dbReference>
<evidence type="ECO:0000259" key="1">
    <source>
        <dbReference type="Pfam" id="PF01208"/>
    </source>
</evidence>
<dbReference type="PANTHER" id="PTHR47099">
    <property type="entry name" value="METHYLCOBAMIDE:COM METHYLTRANSFERASE MTBA"/>
    <property type="match status" value="1"/>
</dbReference>
<dbReference type="Pfam" id="PF01208">
    <property type="entry name" value="URO-D"/>
    <property type="match status" value="1"/>
</dbReference>
<dbReference type="InterPro" id="IPR052024">
    <property type="entry name" value="Methanogen_methyltrans"/>
</dbReference>
<sequence length="94" mass="10344">ESFATAPSGGDITSLKNAREVLGDGVVMVGNFDQVHLLKEGTRDEIQREVEKIFKQTRGDNRFIFSTSDSIVPGTPKENIEALVEFALECSNKN</sequence>
<dbReference type="SUPFAM" id="SSF51726">
    <property type="entry name" value="UROD/MetE-like"/>
    <property type="match status" value="1"/>
</dbReference>
<feature type="non-terminal residue" evidence="2">
    <location>
        <position position="1"/>
    </location>
</feature>
<reference evidence="2" key="1">
    <citation type="journal article" date="2014" name="Front. Microbiol.">
        <title>High frequency of phylogenetically diverse reductive dehalogenase-homologous genes in deep subseafloor sedimentary metagenomes.</title>
        <authorList>
            <person name="Kawai M."/>
            <person name="Futagami T."/>
            <person name="Toyoda A."/>
            <person name="Takaki Y."/>
            <person name="Nishi S."/>
            <person name="Hori S."/>
            <person name="Arai W."/>
            <person name="Tsubouchi T."/>
            <person name="Morono Y."/>
            <person name="Uchiyama I."/>
            <person name="Ito T."/>
            <person name="Fujiyama A."/>
            <person name="Inagaki F."/>
            <person name="Takami H."/>
        </authorList>
    </citation>
    <scope>NUCLEOTIDE SEQUENCE</scope>
    <source>
        <strain evidence="2">Expedition CK06-06</strain>
    </source>
</reference>
<proteinExistence type="predicted"/>
<dbReference type="AlphaFoldDB" id="X1J3E5"/>
<protein>
    <recommendedName>
        <fullName evidence="1">Uroporphyrinogen decarboxylase (URO-D) domain-containing protein</fullName>
    </recommendedName>
</protein>
<evidence type="ECO:0000313" key="2">
    <source>
        <dbReference type="EMBL" id="GAH64308.1"/>
    </source>
</evidence>
<organism evidence="2">
    <name type="scientific">marine sediment metagenome</name>
    <dbReference type="NCBI Taxonomy" id="412755"/>
    <lineage>
        <taxon>unclassified sequences</taxon>
        <taxon>metagenomes</taxon>
        <taxon>ecological metagenomes</taxon>
    </lineage>
</organism>
<gene>
    <name evidence="2" type="ORF">S03H2_50312</name>
</gene>
<dbReference type="PANTHER" id="PTHR47099:SF1">
    <property type="entry name" value="METHYLCOBAMIDE:COM METHYLTRANSFERASE MTBA"/>
    <property type="match status" value="1"/>
</dbReference>
<dbReference type="GO" id="GO:0004853">
    <property type="term" value="F:uroporphyrinogen decarboxylase activity"/>
    <property type="evidence" value="ECO:0007669"/>
    <property type="project" value="InterPro"/>
</dbReference>
<feature type="domain" description="Uroporphyrinogen decarboxylase (URO-D)" evidence="1">
    <location>
        <begin position="13"/>
        <end position="87"/>
    </location>
</feature>
<dbReference type="EMBL" id="BARU01031846">
    <property type="protein sequence ID" value="GAH64308.1"/>
    <property type="molecule type" value="Genomic_DNA"/>
</dbReference>
<accession>X1J3E5</accession>
<dbReference type="InterPro" id="IPR000257">
    <property type="entry name" value="Uroporphyrinogen_deCOase"/>
</dbReference>
<comment type="caution">
    <text evidence="2">The sequence shown here is derived from an EMBL/GenBank/DDBJ whole genome shotgun (WGS) entry which is preliminary data.</text>
</comment>